<keyword evidence="6" id="KW-1185">Reference proteome</keyword>
<evidence type="ECO:0000256" key="3">
    <source>
        <dbReference type="ARBA" id="ARBA00022729"/>
    </source>
</evidence>
<evidence type="ECO:0000259" key="4">
    <source>
        <dbReference type="Pfam" id="PF13407"/>
    </source>
</evidence>
<reference evidence="5 6" key="1">
    <citation type="submission" date="2019-11" db="EMBL/GenBank/DDBJ databases">
        <title>Gordonia sp. nov., a novel actinobacterium isolated from mangrove soil in Hainan.</title>
        <authorList>
            <person name="Huang X."/>
            <person name="Xie Y."/>
            <person name="Chu X."/>
            <person name="Xiao K."/>
        </authorList>
    </citation>
    <scope>NUCLEOTIDE SEQUENCE [LARGE SCALE GENOMIC DNA]</scope>
    <source>
        <strain evidence="5 6">HNM0687</strain>
    </source>
</reference>
<feature type="domain" description="Periplasmic binding protein" evidence="4">
    <location>
        <begin position="149"/>
        <end position="396"/>
    </location>
</feature>
<dbReference type="Proteomes" id="UP000475545">
    <property type="component" value="Unassembled WGS sequence"/>
</dbReference>
<dbReference type="Pfam" id="PF13407">
    <property type="entry name" value="Peripla_BP_4"/>
    <property type="match status" value="1"/>
</dbReference>
<gene>
    <name evidence="5" type="ORF">GIY30_21225</name>
</gene>
<evidence type="ECO:0000256" key="2">
    <source>
        <dbReference type="ARBA" id="ARBA00007639"/>
    </source>
</evidence>
<accession>A0A6L7GWA4</accession>
<dbReference type="AlphaFoldDB" id="A0A6L7GWA4"/>
<evidence type="ECO:0000256" key="1">
    <source>
        <dbReference type="ARBA" id="ARBA00004196"/>
    </source>
</evidence>
<protein>
    <submittedName>
        <fullName evidence="5">Substrate-binding domain-containing protein</fullName>
    </submittedName>
</protein>
<dbReference type="InterPro" id="IPR025997">
    <property type="entry name" value="SBP_2_dom"/>
</dbReference>
<evidence type="ECO:0000313" key="6">
    <source>
        <dbReference type="Proteomes" id="UP000475545"/>
    </source>
</evidence>
<sequence>MMVLACAAASGWWFKKIVGFLLTRVAPPNINATGRCVNSSQSCGSPHVARRRIQMRPFGRGRRLASTAIAVGIAVGISGCSSIGSSGDDAQEAGDGQQVQAAAAAQSAVDVARDGSSEGPSTASRPAVPDKRIAIITLSLDESGSVPVEATKAAAEAIGWETTVFNANHDISQVSAMVRRAVTAGYDGIMPVVIDCSYAASSFQEAKAQGVAIVPIDGVDCDDPASPSPGDSAFSADVSTADGGWADFWRQAGVLSAQKVIAESNDQAKVISVLDPEVGVVKAMSEGFNDTIEASQGSEVVETVPFTTPDFASGKLTVMIQTALSRHPEANYIKSPFSSATAQYVVPALSSSRAGVQAVGGEGLPSEIGLIRSGKLLSTTTMPGQWAGWAAIDTFNSVFADQQPQDSGLTWTLVDSSNVPSGDIVAANVDYESAYRTAWGK</sequence>
<comment type="similarity">
    <text evidence="2">Belongs to the bacterial solute-binding protein 2 family.</text>
</comment>
<comment type="subcellular location">
    <subcellularLocation>
        <location evidence="1">Cell envelope</location>
    </subcellularLocation>
</comment>
<comment type="caution">
    <text evidence="5">The sequence shown here is derived from an EMBL/GenBank/DDBJ whole genome shotgun (WGS) entry which is preliminary data.</text>
</comment>
<evidence type="ECO:0000313" key="5">
    <source>
        <dbReference type="EMBL" id="MXP23863.1"/>
    </source>
</evidence>
<dbReference type="SUPFAM" id="SSF53822">
    <property type="entry name" value="Periplasmic binding protein-like I"/>
    <property type="match status" value="1"/>
</dbReference>
<dbReference type="EMBL" id="WMBR01000007">
    <property type="protein sequence ID" value="MXP23863.1"/>
    <property type="molecule type" value="Genomic_DNA"/>
</dbReference>
<dbReference type="PANTHER" id="PTHR46847:SF1">
    <property type="entry name" value="D-ALLOSE-BINDING PERIPLASMIC PROTEIN-RELATED"/>
    <property type="match status" value="1"/>
</dbReference>
<keyword evidence="3" id="KW-0732">Signal</keyword>
<dbReference type="Gene3D" id="3.40.50.2300">
    <property type="match status" value="2"/>
</dbReference>
<organism evidence="5 6">
    <name type="scientific">Gordonia mangrovi</name>
    <dbReference type="NCBI Taxonomy" id="2665643"/>
    <lineage>
        <taxon>Bacteria</taxon>
        <taxon>Bacillati</taxon>
        <taxon>Actinomycetota</taxon>
        <taxon>Actinomycetes</taxon>
        <taxon>Mycobacteriales</taxon>
        <taxon>Gordoniaceae</taxon>
        <taxon>Gordonia</taxon>
    </lineage>
</organism>
<dbReference type="GO" id="GO:0030246">
    <property type="term" value="F:carbohydrate binding"/>
    <property type="evidence" value="ECO:0007669"/>
    <property type="project" value="UniProtKB-ARBA"/>
</dbReference>
<dbReference type="PANTHER" id="PTHR46847">
    <property type="entry name" value="D-ALLOSE-BINDING PERIPLASMIC PROTEIN-RELATED"/>
    <property type="match status" value="1"/>
</dbReference>
<proteinExistence type="inferred from homology"/>
<dbReference type="InterPro" id="IPR028082">
    <property type="entry name" value="Peripla_BP_I"/>
</dbReference>
<name>A0A6L7GWA4_9ACTN</name>
<dbReference type="GO" id="GO:0030313">
    <property type="term" value="C:cell envelope"/>
    <property type="evidence" value="ECO:0007669"/>
    <property type="project" value="UniProtKB-SubCell"/>
</dbReference>